<sequence>MKKTKWILALILLGLSFGFTSCTDENDNNNDNPSTTQNLPNGIFVLCEGNDGMNNSALVHYNLQNNEVIDIFDKINNQGLGDLGNDMELFGDKLFISVKGSASVNVLNSKTGKLIKRIPIVDEQGANRKPSRLTQSSTMVYLCTVDGYVLEINPQSLSVGRKVKVGRNPEDICYLNGNLYVTNSGGLDWNTPIGYDRTVSVVDAQAMTETKKIDVGLNPAFIKPIANNRVGLIVRGNYNDIPTAFVTINTTTNEVESTNNVEMSNFDVIGNNILYVNYDYIAMQASVKTYNYSTKTSSDFITTPNILSQIMSPYGVNVDNNYNEVYLTDATTFSTSGKVFVFDINGGFKYSFTTSNIPSIALRLE</sequence>
<dbReference type="PROSITE" id="PS51257">
    <property type="entry name" value="PROKAR_LIPOPROTEIN"/>
    <property type="match status" value="1"/>
</dbReference>
<protein>
    <recommendedName>
        <fullName evidence="2">Lipoprotein</fullName>
    </recommendedName>
</protein>
<dbReference type="Gene3D" id="2.130.10.10">
    <property type="entry name" value="YVTN repeat-like/Quinoprotein amine dehydrogenase"/>
    <property type="match status" value="1"/>
</dbReference>
<organism evidence="1">
    <name type="scientific">bioreactor metagenome</name>
    <dbReference type="NCBI Taxonomy" id="1076179"/>
    <lineage>
        <taxon>unclassified sequences</taxon>
        <taxon>metagenomes</taxon>
        <taxon>ecological metagenomes</taxon>
    </lineage>
</organism>
<dbReference type="PANTHER" id="PTHR47197">
    <property type="entry name" value="PROTEIN NIRF"/>
    <property type="match status" value="1"/>
</dbReference>
<gene>
    <name evidence="1" type="ORF">SDC9_18574</name>
</gene>
<dbReference type="PANTHER" id="PTHR47197:SF3">
    <property type="entry name" value="DIHYDRO-HEME D1 DEHYDROGENASE"/>
    <property type="match status" value="1"/>
</dbReference>
<evidence type="ECO:0008006" key="2">
    <source>
        <dbReference type="Google" id="ProtNLM"/>
    </source>
</evidence>
<dbReference type="AlphaFoldDB" id="A0A644U0Q0"/>
<evidence type="ECO:0000313" key="1">
    <source>
        <dbReference type="EMBL" id="MPL72784.1"/>
    </source>
</evidence>
<dbReference type="InterPro" id="IPR051200">
    <property type="entry name" value="Host-pathogen_enzymatic-act"/>
</dbReference>
<dbReference type="InterPro" id="IPR011048">
    <property type="entry name" value="Haem_d1_sf"/>
</dbReference>
<dbReference type="InterPro" id="IPR015943">
    <property type="entry name" value="WD40/YVTN_repeat-like_dom_sf"/>
</dbReference>
<dbReference type="EMBL" id="VSSQ01000068">
    <property type="protein sequence ID" value="MPL72784.1"/>
    <property type="molecule type" value="Genomic_DNA"/>
</dbReference>
<name>A0A644U0Q0_9ZZZZ</name>
<reference evidence="1" key="1">
    <citation type="submission" date="2019-08" db="EMBL/GenBank/DDBJ databases">
        <authorList>
            <person name="Kucharzyk K."/>
            <person name="Murdoch R.W."/>
            <person name="Higgins S."/>
            <person name="Loffler F."/>
        </authorList>
    </citation>
    <scope>NUCLEOTIDE SEQUENCE</scope>
</reference>
<accession>A0A644U0Q0</accession>
<comment type="caution">
    <text evidence="1">The sequence shown here is derived from an EMBL/GenBank/DDBJ whole genome shotgun (WGS) entry which is preliminary data.</text>
</comment>
<proteinExistence type="predicted"/>
<dbReference type="SUPFAM" id="SSF51004">
    <property type="entry name" value="C-terminal (heme d1) domain of cytochrome cd1-nitrite reductase"/>
    <property type="match status" value="1"/>
</dbReference>